<protein>
    <submittedName>
        <fullName evidence="1">SRPBCC family protein</fullName>
    </submittedName>
</protein>
<accession>A0ABN2YL43</accession>
<name>A0ABN2YL43_9ACTN</name>
<sequence>MRASLTARTAAYTFRERWHLAATPEAVHALLVDLELYPDWWPQVLAVAKLGDDDARVLCRSVLPYTLDLVLHAESRSADLLETSVSGDLEGVVRFQLAPEGAGTRVDFEQDVVVRGWLAAATRWVRPVLAWNHQRMMAGCREGLARRLREA</sequence>
<comment type="caution">
    <text evidence="1">The sequence shown here is derived from an EMBL/GenBank/DDBJ whole genome shotgun (WGS) entry which is preliminary data.</text>
</comment>
<dbReference type="RefSeq" id="WP_344304484.1">
    <property type="nucleotide sequence ID" value="NZ_BAAAQQ010000013.1"/>
</dbReference>
<evidence type="ECO:0000313" key="1">
    <source>
        <dbReference type="EMBL" id="GAA2128466.1"/>
    </source>
</evidence>
<dbReference type="Gene3D" id="3.30.530.20">
    <property type="match status" value="1"/>
</dbReference>
<reference evidence="1 2" key="1">
    <citation type="journal article" date="2019" name="Int. J. Syst. Evol. Microbiol.">
        <title>The Global Catalogue of Microorganisms (GCM) 10K type strain sequencing project: providing services to taxonomists for standard genome sequencing and annotation.</title>
        <authorList>
            <consortium name="The Broad Institute Genomics Platform"/>
            <consortium name="The Broad Institute Genome Sequencing Center for Infectious Disease"/>
            <person name="Wu L."/>
            <person name="Ma J."/>
        </authorList>
    </citation>
    <scope>NUCLEOTIDE SEQUENCE [LARGE SCALE GENOMIC DNA]</scope>
    <source>
        <strain evidence="1 2">JCM 16021</strain>
    </source>
</reference>
<organism evidence="1 2">
    <name type="scientific">Nocardioides bigeumensis</name>
    <dbReference type="NCBI Taxonomy" id="433657"/>
    <lineage>
        <taxon>Bacteria</taxon>
        <taxon>Bacillati</taxon>
        <taxon>Actinomycetota</taxon>
        <taxon>Actinomycetes</taxon>
        <taxon>Propionibacteriales</taxon>
        <taxon>Nocardioidaceae</taxon>
        <taxon>Nocardioides</taxon>
    </lineage>
</organism>
<dbReference type="InterPro" id="IPR023393">
    <property type="entry name" value="START-like_dom_sf"/>
</dbReference>
<proteinExistence type="predicted"/>
<dbReference type="InterPro" id="IPR019587">
    <property type="entry name" value="Polyketide_cyclase/dehydratase"/>
</dbReference>
<evidence type="ECO:0000313" key="2">
    <source>
        <dbReference type="Proteomes" id="UP001500575"/>
    </source>
</evidence>
<keyword evidence="2" id="KW-1185">Reference proteome</keyword>
<dbReference type="Pfam" id="PF10604">
    <property type="entry name" value="Polyketide_cyc2"/>
    <property type="match status" value="1"/>
</dbReference>
<dbReference type="Proteomes" id="UP001500575">
    <property type="component" value="Unassembled WGS sequence"/>
</dbReference>
<dbReference type="SUPFAM" id="SSF55961">
    <property type="entry name" value="Bet v1-like"/>
    <property type="match status" value="1"/>
</dbReference>
<dbReference type="EMBL" id="BAAAQQ010000013">
    <property type="protein sequence ID" value="GAA2128466.1"/>
    <property type="molecule type" value="Genomic_DNA"/>
</dbReference>
<gene>
    <name evidence="1" type="ORF">GCM10009843_28880</name>
</gene>